<dbReference type="AlphaFoldDB" id="A0A6J4JNK4"/>
<feature type="non-terminal residue" evidence="1">
    <location>
        <position position="1"/>
    </location>
</feature>
<sequence>AAWTWNGGPFRGRAGRRTCWGTAPTRRSAAVFRRRNRPTL</sequence>
<feature type="non-terminal residue" evidence="1">
    <location>
        <position position="40"/>
    </location>
</feature>
<reference evidence="1" key="1">
    <citation type="submission" date="2020-02" db="EMBL/GenBank/DDBJ databases">
        <authorList>
            <person name="Meier V. D."/>
        </authorList>
    </citation>
    <scope>NUCLEOTIDE SEQUENCE</scope>
    <source>
        <strain evidence="1">AVDCRST_MAG08</strain>
    </source>
</reference>
<dbReference type="EMBL" id="CADCTG010000306">
    <property type="protein sequence ID" value="CAA9283091.1"/>
    <property type="molecule type" value="Genomic_DNA"/>
</dbReference>
<evidence type="ECO:0000313" key="1">
    <source>
        <dbReference type="EMBL" id="CAA9283091.1"/>
    </source>
</evidence>
<proteinExistence type="predicted"/>
<name>A0A6J4JNK4_9PROT</name>
<accession>A0A6J4JNK4</accession>
<protein>
    <submittedName>
        <fullName evidence="1">Uncharacterized protein</fullName>
    </submittedName>
</protein>
<gene>
    <name evidence="1" type="ORF">AVDCRST_MAG08-3975</name>
</gene>
<organism evidence="1">
    <name type="scientific">uncultured Acetobacteraceae bacterium</name>
    <dbReference type="NCBI Taxonomy" id="169975"/>
    <lineage>
        <taxon>Bacteria</taxon>
        <taxon>Pseudomonadati</taxon>
        <taxon>Pseudomonadota</taxon>
        <taxon>Alphaproteobacteria</taxon>
        <taxon>Acetobacterales</taxon>
        <taxon>Acetobacteraceae</taxon>
        <taxon>environmental samples</taxon>
    </lineage>
</organism>